<comment type="caution">
    <text evidence="2">The sequence shown here is derived from an EMBL/GenBank/DDBJ whole genome shotgun (WGS) entry which is preliminary data.</text>
</comment>
<evidence type="ECO:0000313" key="3">
    <source>
        <dbReference type="Proteomes" id="UP000800981"/>
    </source>
</evidence>
<organism evidence="2 3">
    <name type="scientific">Motilibacter deserti</name>
    <dbReference type="NCBI Taxonomy" id="2714956"/>
    <lineage>
        <taxon>Bacteria</taxon>
        <taxon>Bacillati</taxon>
        <taxon>Actinomycetota</taxon>
        <taxon>Actinomycetes</taxon>
        <taxon>Motilibacterales</taxon>
        <taxon>Motilibacteraceae</taxon>
        <taxon>Motilibacter</taxon>
    </lineage>
</organism>
<sequence>MSETPFPEPPVTPSPEALTDEPDNSLLDSPESVRDAVQGTGTTDEDPGSYLTPDNMGMRNTDV</sequence>
<protein>
    <submittedName>
        <fullName evidence="2">Uncharacterized protein</fullName>
    </submittedName>
</protein>
<feature type="compositionally biased region" description="Pro residues" evidence="1">
    <location>
        <begin position="1"/>
        <end position="13"/>
    </location>
</feature>
<feature type="region of interest" description="Disordered" evidence="1">
    <location>
        <begin position="1"/>
        <end position="63"/>
    </location>
</feature>
<gene>
    <name evidence="2" type="ORF">G9H71_05600</name>
</gene>
<reference evidence="2 3" key="1">
    <citation type="submission" date="2020-03" db="EMBL/GenBank/DDBJ databases">
        <title>Two novel Motilibacter sp.</title>
        <authorList>
            <person name="Liu S."/>
        </authorList>
    </citation>
    <scope>NUCLEOTIDE SEQUENCE [LARGE SCALE GENOMIC DNA]</scope>
    <source>
        <strain evidence="2 3">E257</strain>
    </source>
</reference>
<accession>A0ABX0GRY6</accession>
<keyword evidence="3" id="KW-1185">Reference proteome</keyword>
<dbReference type="EMBL" id="JAANNP010000002">
    <property type="protein sequence ID" value="NHC13255.1"/>
    <property type="molecule type" value="Genomic_DNA"/>
</dbReference>
<evidence type="ECO:0000256" key="1">
    <source>
        <dbReference type="SAM" id="MobiDB-lite"/>
    </source>
</evidence>
<name>A0ABX0GRY6_9ACTN</name>
<dbReference type="RefSeq" id="WP_166279391.1">
    <property type="nucleotide sequence ID" value="NZ_JAANNP010000002.1"/>
</dbReference>
<proteinExistence type="predicted"/>
<dbReference type="Proteomes" id="UP000800981">
    <property type="component" value="Unassembled WGS sequence"/>
</dbReference>
<evidence type="ECO:0000313" key="2">
    <source>
        <dbReference type="EMBL" id="NHC13255.1"/>
    </source>
</evidence>